<dbReference type="InterPro" id="IPR009097">
    <property type="entry name" value="Cyclic_Pdiesterase"/>
</dbReference>
<gene>
    <name evidence="1" type="ORF">SAMN04488500_10178</name>
</gene>
<dbReference type="SUPFAM" id="SSF55144">
    <property type="entry name" value="LigT-like"/>
    <property type="match status" value="1"/>
</dbReference>
<evidence type="ECO:0000313" key="1">
    <source>
        <dbReference type="EMBL" id="SMC32120.1"/>
    </source>
</evidence>
<dbReference type="STRING" id="112901.SAMN04488500_10178"/>
<dbReference type="EMBL" id="FWXI01000001">
    <property type="protein sequence ID" value="SMC32120.1"/>
    <property type="molecule type" value="Genomic_DNA"/>
</dbReference>
<reference evidence="1 2" key="1">
    <citation type="submission" date="2017-04" db="EMBL/GenBank/DDBJ databases">
        <authorList>
            <person name="Afonso C.L."/>
            <person name="Miller P.J."/>
            <person name="Scott M.A."/>
            <person name="Spackman E."/>
            <person name="Goraichik I."/>
            <person name="Dimitrov K.M."/>
            <person name="Suarez D.L."/>
            <person name="Swayne D.E."/>
        </authorList>
    </citation>
    <scope>NUCLEOTIDE SEQUENCE [LARGE SCALE GENOMIC DNA]</scope>
    <source>
        <strain evidence="1 2">DSM 5090</strain>
    </source>
</reference>
<organism evidence="1 2">
    <name type="scientific">Sporomusa malonica</name>
    <dbReference type="NCBI Taxonomy" id="112901"/>
    <lineage>
        <taxon>Bacteria</taxon>
        <taxon>Bacillati</taxon>
        <taxon>Bacillota</taxon>
        <taxon>Negativicutes</taxon>
        <taxon>Selenomonadales</taxon>
        <taxon>Sporomusaceae</taxon>
        <taxon>Sporomusa</taxon>
    </lineage>
</organism>
<evidence type="ECO:0000313" key="2">
    <source>
        <dbReference type="Proteomes" id="UP000192738"/>
    </source>
</evidence>
<dbReference type="OrthoDB" id="2326088at2"/>
<dbReference type="AlphaFoldDB" id="A0A1W1Y7D8"/>
<proteinExistence type="predicted"/>
<sequence>MSVVAEELDALYHKVNCEGEEAIRNEREVLDQFLDNIDADKRSGLTLQIDIHGATNELYKKAIKSIQEIEPNIYIYPDSDLHVTVIDFISANLKYVKDDDQNNKIMELIEKALCGITKFDLVFQGLIVSDAAVLGKGYYIQGLNQIRNNIRKLAREQNINLEQRYQRTSAHFTGLRFKSPLRNRSEFVKVVQEYNFSEVGAFRVNELELVIHDWYNRRKAVIKKFILP</sequence>
<dbReference type="Proteomes" id="UP000192738">
    <property type="component" value="Unassembled WGS sequence"/>
</dbReference>
<name>A0A1W1Y7D8_9FIRM</name>
<accession>A0A1W1Y7D8</accession>
<dbReference type="RefSeq" id="WP_084573614.1">
    <property type="nucleotide sequence ID" value="NZ_CP155572.1"/>
</dbReference>
<keyword evidence="2" id="KW-1185">Reference proteome</keyword>
<dbReference type="Gene3D" id="3.90.1140.10">
    <property type="entry name" value="Cyclic phosphodiesterase"/>
    <property type="match status" value="1"/>
</dbReference>
<protein>
    <submittedName>
        <fullName evidence="1">Uncharacterized protein</fullName>
    </submittedName>
</protein>